<evidence type="ECO:0000313" key="1">
    <source>
        <dbReference type="EMBL" id="GAW10103.1"/>
    </source>
</evidence>
<proteinExistence type="predicted"/>
<reference evidence="1 2" key="1">
    <citation type="submission" date="2016-08" db="EMBL/GenBank/DDBJ databases">
        <authorList>
            <consortium name="Lentinula edodes genome sequencing consortium"/>
            <person name="Sakamoto Y."/>
            <person name="Nakade K."/>
            <person name="Sato S."/>
            <person name="Yoshida Y."/>
            <person name="Miyazaki K."/>
            <person name="Natsume S."/>
            <person name="Konno N."/>
        </authorList>
    </citation>
    <scope>NUCLEOTIDE SEQUENCE [LARGE SCALE GENOMIC DNA]</scope>
    <source>
        <strain evidence="1 2">NBRC 111202</strain>
    </source>
</reference>
<dbReference type="Proteomes" id="UP000188533">
    <property type="component" value="Unassembled WGS sequence"/>
</dbReference>
<dbReference type="EMBL" id="BDGU01001563">
    <property type="protein sequence ID" value="GAW10103.1"/>
    <property type="molecule type" value="Genomic_DNA"/>
</dbReference>
<name>A0A1Q3ESC7_LENED</name>
<accession>A0A1Q3ESC7</accession>
<gene>
    <name evidence="1" type="ORF">LENED_012335</name>
</gene>
<reference evidence="1 2" key="2">
    <citation type="submission" date="2017-02" db="EMBL/GenBank/DDBJ databases">
        <title>A genome survey and senescence transcriptome analysis in Lentinula edodes.</title>
        <authorList>
            <person name="Sakamoto Y."/>
            <person name="Nakade K."/>
            <person name="Sato S."/>
            <person name="Yoshida Y."/>
            <person name="Miyazaki K."/>
            <person name="Natsume S."/>
            <person name="Konno N."/>
        </authorList>
    </citation>
    <scope>NUCLEOTIDE SEQUENCE [LARGE SCALE GENOMIC DNA]</scope>
    <source>
        <strain evidence="1 2">NBRC 111202</strain>
    </source>
</reference>
<evidence type="ECO:0000313" key="2">
    <source>
        <dbReference type="Proteomes" id="UP000188533"/>
    </source>
</evidence>
<keyword evidence="2" id="KW-1185">Reference proteome</keyword>
<protein>
    <submittedName>
        <fullName evidence="1">Uncharacterized protein</fullName>
    </submittedName>
</protein>
<sequence>MLYFFFMGPNLILYCLVFGVFATAAVPVPRLVIDDSDSIKGRGLGVKPYFVKVAYKSWSSVQPPNWFAIKDALETLSLQDARSALNLPAWAIMDYTTPEQSYPAHNGMYVYDPVEFTVNGDGCKGKGVLRTSRKSRCEGQADPKSPRKNVIIKDAEGNIIYSKGNLKWKEKEDFSVSD</sequence>
<organism evidence="1 2">
    <name type="scientific">Lentinula edodes</name>
    <name type="common">Shiitake mushroom</name>
    <name type="synonym">Lentinus edodes</name>
    <dbReference type="NCBI Taxonomy" id="5353"/>
    <lineage>
        <taxon>Eukaryota</taxon>
        <taxon>Fungi</taxon>
        <taxon>Dikarya</taxon>
        <taxon>Basidiomycota</taxon>
        <taxon>Agaricomycotina</taxon>
        <taxon>Agaricomycetes</taxon>
        <taxon>Agaricomycetidae</taxon>
        <taxon>Agaricales</taxon>
        <taxon>Marasmiineae</taxon>
        <taxon>Omphalotaceae</taxon>
        <taxon>Lentinula</taxon>
    </lineage>
</organism>
<dbReference type="AlphaFoldDB" id="A0A1Q3ESC7"/>
<comment type="caution">
    <text evidence="1">The sequence shown here is derived from an EMBL/GenBank/DDBJ whole genome shotgun (WGS) entry which is preliminary data.</text>
</comment>